<evidence type="ECO:0000256" key="3">
    <source>
        <dbReference type="ARBA" id="ARBA00022723"/>
    </source>
</evidence>
<accession>A0A9D5Q4T5</accession>
<dbReference type="EMBL" id="WJJP01000177">
    <property type="protein sequence ID" value="MBD3324059.1"/>
    <property type="molecule type" value="Genomic_DNA"/>
</dbReference>
<keyword evidence="2" id="KW-0349">Heme</keyword>
<evidence type="ECO:0000259" key="7">
    <source>
        <dbReference type="SMART" id="SM00887"/>
    </source>
</evidence>
<keyword evidence="4" id="KW-0249">Electron transport</keyword>
<evidence type="ECO:0000256" key="2">
    <source>
        <dbReference type="ARBA" id="ARBA00022617"/>
    </source>
</evidence>
<evidence type="ECO:0000256" key="6">
    <source>
        <dbReference type="SAM" id="MobiDB-lite"/>
    </source>
</evidence>
<name>A0A9D5Q4T5_9BACT</name>
<dbReference type="GO" id="GO:0020037">
    <property type="term" value="F:heme binding"/>
    <property type="evidence" value="ECO:0007669"/>
    <property type="project" value="InterPro"/>
</dbReference>
<dbReference type="Gene3D" id="2.60.40.1190">
    <property type="match status" value="1"/>
</dbReference>
<dbReference type="GO" id="GO:0046872">
    <property type="term" value="F:metal ion binding"/>
    <property type="evidence" value="ECO:0007669"/>
    <property type="project" value="UniProtKB-KW"/>
</dbReference>
<evidence type="ECO:0000256" key="4">
    <source>
        <dbReference type="ARBA" id="ARBA00022982"/>
    </source>
</evidence>
<dbReference type="Pfam" id="PF09459">
    <property type="entry name" value="EB_dh"/>
    <property type="match status" value="1"/>
</dbReference>
<dbReference type="AlphaFoldDB" id="A0A9D5Q4T5"/>
<proteinExistence type="predicted"/>
<evidence type="ECO:0000256" key="5">
    <source>
        <dbReference type="ARBA" id="ARBA00023004"/>
    </source>
</evidence>
<dbReference type="Proteomes" id="UP000649604">
    <property type="component" value="Unassembled WGS sequence"/>
</dbReference>
<evidence type="ECO:0000313" key="8">
    <source>
        <dbReference type="EMBL" id="MBD3324059.1"/>
    </source>
</evidence>
<evidence type="ECO:0000256" key="1">
    <source>
        <dbReference type="ARBA" id="ARBA00022448"/>
    </source>
</evidence>
<reference evidence="8" key="1">
    <citation type="submission" date="2019-11" db="EMBL/GenBank/DDBJ databases">
        <title>Microbial mats filling the niche in hypersaline microbial mats.</title>
        <authorList>
            <person name="Wong H.L."/>
            <person name="Macleod F.I."/>
            <person name="White R.A. III"/>
            <person name="Burns B.P."/>
        </authorList>
    </citation>
    <scope>NUCLEOTIDE SEQUENCE</scope>
    <source>
        <strain evidence="8">Rbin_158</strain>
    </source>
</reference>
<organism evidence="8 9">
    <name type="scientific">candidate division KSB3 bacterium</name>
    <dbReference type="NCBI Taxonomy" id="2044937"/>
    <lineage>
        <taxon>Bacteria</taxon>
        <taxon>candidate division KSB3</taxon>
    </lineage>
</organism>
<sequence length="389" mass="43817">MPFLMKEGLPKTHPRRNTMNTHRTRQNIIVIMTILLSCLFPMTSRAQGMRMGGMNPPSEQERGNWQTSLVSHSISDDLPIDEIASQWTQVQGIDVRVIPGMTPDVHGMLNTVKLKSLHTQNYLYLYARWSDSTRSVHKDRWVKVSGEWQHTSEDEDRFAVLWDNSQALTPYGKRGQPMMDAEHMGRQGDMMGTKGSEPQGMMMNGCALLCHPAAGQPNMRTMSTSRAGSGIVVDLWHWKAARTNPVGFADDQYIDAEKRKSDPGTAAYEANESSDGSRPAFMFSLRDSPSPFLFESVTIPFNSAFFTEGDTIPAYLLNLPSGDRADVKAYGVWNNDYWTVILRRRLQTNSNVDIQFTPGEEYAFAIAIFNNAGDELHLKSQMISLRLEP</sequence>
<protein>
    <recommendedName>
        <fullName evidence="7">Cytochrome c-552/DMSO reductase-like haem-binding domain-containing protein</fullName>
    </recommendedName>
</protein>
<keyword evidence="1" id="KW-0813">Transport</keyword>
<comment type="caution">
    <text evidence="8">The sequence shown here is derived from an EMBL/GenBank/DDBJ whole genome shotgun (WGS) entry which is preliminary data.</text>
</comment>
<keyword evidence="5" id="KW-0408">Iron</keyword>
<evidence type="ECO:0000313" key="9">
    <source>
        <dbReference type="Proteomes" id="UP000649604"/>
    </source>
</evidence>
<dbReference type="InterPro" id="IPR019020">
    <property type="entry name" value="Cyt-c552/DMSO_Rdtase_haem-bd"/>
</dbReference>
<feature type="region of interest" description="Disordered" evidence="6">
    <location>
        <begin position="1"/>
        <end position="22"/>
    </location>
</feature>
<gene>
    <name evidence="8" type="ORF">GF339_05705</name>
</gene>
<feature type="domain" description="Cytochrome c-552/DMSO reductase-like haem-binding" evidence="7">
    <location>
        <begin position="84"/>
        <end position="380"/>
    </location>
</feature>
<dbReference type="SMART" id="SM00887">
    <property type="entry name" value="EB_dh"/>
    <property type="match status" value="1"/>
</dbReference>
<keyword evidence="3" id="KW-0479">Metal-binding</keyword>